<feature type="transmembrane region" description="Helical" evidence="1">
    <location>
        <begin position="5"/>
        <end position="22"/>
    </location>
</feature>
<name>A0ABT9XXJ9_9BACI</name>
<dbReference type="Proteomes" id="UP001224122">
    <property type="component" value="Unassembled WGS sequence"/>
</dbReference>
<evidence type="ECO:0008006" key="4">
    <source>
        <dbReference type="Google" id="ProtNLM"/>
    </source>
</evidence>
<dbReference type="RefSeq" id="WP_307409959.1">
    <property type="nucleotide sequence ID" value="NZ_JAUSTW010000005.1"/>
</dbReference>
<accession>A0ABT9XXJ9</accession>
<feature type="transmembrane region" description="Helical" evidence="1">
    <location>
        <begin position="34"/>
        <end position="54"/>
    </location>
</feature>
<gene>
    <name evidence="2" type="ORF">J2S10_003473</name>
</gene>
<proteinExistence type="predicted"/>
<dbReference type="PANTHER" id="PTHR40034">
    <property type="entry name" value="BSL5891 PROTEIN"/>
    <property type="match status" value="1"/>
</dbReference>
<dbReference type="PANTHER" id="PTHR40034:SF1">
    <property type="entry name" value="BSL5891 PROTEIN"/>
    <property type="match status" value="1"/>
</dbReference>
<dbReference type="Pfam" id="PF11755">
    <property type="entry name" value="DUF3311"/>
    <property type="match status" value="1"/>
</dbReference>
<sequence>MKKIYWLGIIPVLGFVLGALFSNTVTPYVLGMPFFHFWIVLWSLLTTGILGVIYKFDPANQEGDI</sequence>
<organism evidence="2 3">
    <name type="scientific">Neobacillus ginsengisoli</name>
    <dbReference type="NCBI Taxonomy" id="904295"/>
    <lineage>
        <taxon>Bacteria</taxon>
        <taxon>Bacillati</taxon>
        <taxon>Bacillota</taxon>
        <taxon>Bacilli</taxon>
        <taxon>Bacillales</taxon>
        <taxon>Bacillaceae</taxon>
        <taxon>Neobacillus</taxon>
    </lineage>
</organism>
<keyword evidence="1" id="KW-0812">Transmembrane</keyword>
<evidence type="ECO:0000313" key="2">
    <source>
        <dbReference type="EMBL" id="MDQ0200290.1"/>
    </source>
</evidence>
<protein>
    <recommendedName>
        <fullName evidence="4">DUF3311 domain-containing protein</fullName>
    </recommendedName>
</protein>
<keyword evidence="1" id="KW-0472">Membrane</keyword>
<evidence type="ECO:0000256" key="1">
    <source>
        <dbReference type="SAM" id="Phobius"/>
    </source>
</evidence>
<evidence type="ECO:0000313" key="3">
    <source>
        <dbReference type="Proteomes" id="UP001224122"/>
    </source>
</evidence>
<keyword evidence="1" id="KW-1133">Transmembrane helix</keyword>
<comment type="caution">
    <text evidence="2">The sequence shown here is derived from an EMBL/GenBank/DDBJ whole genome shotgun (WGS) entry which is preliminary data.</text>
</comment>
<keyword evidence="3" id="KW-1185">Reference proteome</keyword>
<dbReference type="EMBL" id="JAUSTW010000005">
    <property type="protein sequence ID" value="MDQ0200290.1"/>
    <property type="molecule type" value="Genomic_DNA"/>
</dbReference>
<reference evidence="2 3" key="1">
    <citation type="submission" date="2023-07" db="EMBL/GenBank/DDBJ databases">
        <title>Genomic Encyclopedia of Type Strains, Phase IV (KMG-IV): sequencing the most valuable type-strain genomes for metagenomic binning, comparative biology and taxonomic classification.</title>
        <authorList>
            <person name="Goeker M."/>
        </authorList>
    </citation>
    <scope>NUCLEOTIDE SEQUENCE [LARGE SCALE GENOMIC DNA]</scope>
    <source>
        <strain evidence="2 3">DSM 27594</strain>
    </source>
</reference>
<dbReference type="InterPro" id="IPR021741">
    <property type="entry name" value="DUF3311"/>
</dbReference>